<dbReference type="EMBL" id="CAJOAY010000057">
    <property type="protein sequence ID" value="CAF3512515.1"/>
    <property type="molecule type" value="Genomic_DNA"/>
</dbReference>
<dbReference type="InterPro" id="IPR036770">
    <property type="entry name" value="Ankyrin_rpt-contain_sf"/>
</dbReference>
<evidence type="ECO:0000256" key="2">
    <source>
        <dbReference type="ARBA" id="ARBA00023043"/>
    </source>
</evidence>
<evidence type="ECO:0008006" key="5">
    <source>
        <dbReference type="Google" id="ProtNLM"/>
    </source>
</evidence>
<evidence type="ECO:0000313" key="3">
    <source>
        <dbReference type="EMBL" id="CAF3512515.1"/>
    </source>
</evidence>
<accession>A0A818HQ85</accession>
<keyword evidence="2" id="KW-0040">ANK repeat</keyword>
<dbReference type="InterPro" id="IPR002110">
    <property type="entry name" value="Ankyrin_rpt"/>
</dbReference>
<dbReference type="SUPFAM" id="SSF48403">
    <property type="entry name" value="Ankyrin repeat"/>
    <property type="match status" value="1"/>
</dbReference>
<organism evidence="3 4">
    <name type="scientific">Adineta steineri</name>
    <dbReference type="NCBI Taxonomy" id="433720"/>
    <lineage>
        <taxon>Eukaryota</taxon>
        <taxon>Metazoa</taxon>
        <taxon>Spiralia</taxon>
        <taxon>Gnathifera</taxon>
        <taxon>Rotifera</taxon>
        <taxon>Eurotatoria</taxon>
        <taxon>Bdelloidea</taxon>
        <taxon>Adinetida</taxon>
        <taxon>Adinetidae</taxon>
        <taxon>Adineta</taxon>
    </lineage>
</organism>
<proteinExistence type="predicted"/>
<name>A0A818HQ85_9BILA</name>
<keyword evidence="1" id="KW-0677">Repeat</keyword>
<dbReference type="AlphaFoldDB" id="A0A818HQ85"/>
<comment type="caution">
    <text evidence="3">The sequence shown here is derived from an EMBL/GenBank/DDBJ whole genome shotgun (WGS) entry which is preliminary data.</text>
</comment>
<dbReference type="SMART" id="SM00248">
    <property type="entry name" value="ANK"/>
    <property type="match status" value="6"/>
</dbReference>
<dbReference type="Proteomes" id="UP000663881">
    <property type="component" value="Unassembled WGS sequence"/>
</dbReference>
<evidence type="ECO:0000313" key="4">
    <source>
        <dbReference type="Proteomes" id="UP000663881"/>
    </source>
</evidence>
<dbReference type="PANTHER" id="PTHR24198:SF165">
    <property type="entry name" value="ANKYRIN REPEAT-CONTAINING PROTEIN-RELATED"/>
    <property type="match status" value="1"/>
</dbReference>
<protein>
    <recommendedName>
        <fullName evidence="5">Ankyrin repeat protein</fullName>
    </recommendedName>
</protein>
<dbReference type="PANTHER" id="PTHR24198">
    <property type="entry name" value="ANKYRIN REPEAT AND PROTEIN KINASE DOMAIN-CONTAINING PROTEIN"/>
    <property type="match status" value="1"/>
</dbReference>
<sequence>MTESDSELKANLGRLRTFIQQGKIKKIKYLLTNQSKQLNYFLEQQFDGCAYATKFKQEKVLHLLHEYGRFPLDGYPNTHSITALIIAIRRSDLTFIQTLVELGCDVNHSVRSYTIIPLLEAYQICKNKQNNLFLFETSKKIFQYLLQSGASPNIYNIHHMRIVHLTVIDGEFDFLHLLLDHGAYVNVITSTHRKNLLHLICDRTVEQSTENLLQILRKLIQLGCNINHRDDCFETPLMCTLHHGGNLTLAHELIIEGTRLDWKNNFGNTYLTRAVHYALYDHARMALYAGAPCRARQCSFPYMNRYYQQEQSTNETSLMDAIVDYEQFMGELERYLLKPRQLKDITRLIIRQNLPCPLSKSIIELENYLPHSLIQYLMLKEMKTVLNIEF</sequence>
<gene>
    <name evidence="3" type="ORF">OKA104_LOCUS2132</name>
</gene>
<evidence type="ECO:0000256" key="1">
    <source>
        <dbReference type="ARBA" id="ARBA00022737"/>
    </source>
</evidence>
<reference evidence="3" key="1">
    <citation type="submission" date="2021-02" db="EMBL/GenBank/DDBJ databases">
        <authorList>
            <person name="Nowell W R."/>
        </authorList>
    </citation>
    <scope>NUCLEOTIDE SEQUENCE</scope>
</reference>
<dbReference type="Gene3D" id="1.25.40.20">
    <property type="entry name" value="Ankyrin repeat-containing domain"/>
    <property type="match status" value="1"/>
</dbReference>